<dbReference type="InterPro" id="IPR028281">
    <property type="entry name" value="Sirohaem_synthase_central"/>
</dbReference>
<comment type="pathway">
    <text evidence="2">Porphyrin-containing compound metabolism; siroheme biosynthesis; sirohydrochlorin from precorrin-2: step 1/1.</text>
</comment>
<feature type="transmembrane region" description="Helical" evidence="10">
    <location>
        <begin position="403"/>
        <end position="423"/>
    </location>
</feature>
<dbReference type="SUPFAM" id="SSF51735">
    <property type="entry name" value="NAD(P)-binding Rossmann-fold domains"/>
    <property type="match status" value="1"/>
</dbReference>
<dbReference type="InterPro" id="IPR028161">
    <property type="entry name" value="Met8-like"/>
</dbReference>
<feature type="transmembrane region" description="Helical" evidence="10">
    <location>
        <begin position="461"/>
        <end position="478"/>
    </location>
</feature>
<dbReference type="RefSeq" id="WP_054405866.1">
    <property type="nucleotide sequence ID" value="NZ_FOYA01000004.1"/>
</dbReference>
<dbReference type="OrthoDB" id="45564at2"/>
<dbReference type="SUPFAM" id="SSF75615">
    <property type="entry name" value="Siroheme synthase middle domains-like"/>
    <property type="match status" value="1"/>
</dbReference>
<evidence type="ECO:0000256" key="2">
    <source>
        <dbReference type="ARBA" id="ARBA00005010"/>
    </source>
</evidence>
<sequence>MKNTLFPIFLKTETARFLIVGGGKVGLEKTLTLLKQNPNVAITIVSPELHPDLKPVIAVNENVQAIVRNFEPQDVNHADFIIIATANTPLNTGIRQLAKQRGLLVNAADQPALCDFYLGSIVNKGSLKVAFSTNGKSPVMARRLREYFEQVIPDEVDATIEQLNKLRNAHTGDFSSKLKELNKITAPLAAKHNSLSTNKRAITGISLLFIVFVVGYSLSAVISGPELFKLAQGIPVEFFIMLAVGFVAQLVDGALGMGYGIMCSTMMMLFGVNLPVISSSIHTAEVFSSAVSGYTHYKFGNVNKKLLIWLAIPGVIGAVSGALLLIYLGNTYETFAYVGVSVYALVIGFRLIYLALKNIRAKSKIKKVGLLGFTGGFMDSFAGGGWGPIVTSTLLAKGRKMNFVVGTVSLSEFFVTFAAALTFFTSLGITHWATLSGIIVGGSIAAPLAARLSGKLPRKTALLLVAALVILFSIRILLKLL</sequence>
<comment type="catalytic activity">
    <reaction evidence="9">
        <text>precorrin-2 + NAD(+) = sirohydrochlorin + NADH + 2 H(+)</text>
        <dbReference type="Rhea" id="RHEA:15613"/>
        <dbReference type="ChEBI" id="CHEBI:15378"/>
        <dbReference type="ChEBI" id="CHEBI:57540"/>
        <dbReference type="ChEBI" id="CHEBI:57945"/>
        <dbReference type="ChEBI" id="CHEBI:58351"/>
        <dbReference type="ChEBI" id="CHEBI:58827"/>
        <dbReference type="EC" id="1.3.1.76"/>
    </reaction>
</comment>
<dbReference type="NCBIfam" id="TIGR01470">
    <property type="entry name" value="cysG_Nterm"/>
    <property type="match status" value="1"/>
</dbReference>
<feature type="transmembrane region" description="Helical" evidence="10">
    <location>
        <begin position="234"/>
        <end position="251"/>
    </location>
</feature>
<keyword evidence="5" id="KW-0560">Oxidoreductase</keyword>
<dbReference type="STRING" id="1202724.AM493_01255"/>
<dbReference type="AlphaFoldDB" id="A0A0N0RQE7"/>
<dbReference type="PANTHER" id="PTHR35330">
    <property type="entry name" value="SIROHEME BIOSYNTHESIS PROTEIN MET8"/>
    <property type="match status" value="1"/>
</dbReference>
<keyword evidence="10" id="KW-1003">Cell membrane</keyword>
<organism evidence="12 13">
    <name type="scientific">Flavobacterium akiainvivens</name>
    <dbReference type="NCBI Taxonomy" id="1202724"/>
    <lineage>
        <taxon>Bacteria</taxon>
        <taxon>Pseudomonadati</taxon>
        <taxon>Bacteroidota</taxon>
        <taxon>Flavobacteriia</taxon>
        <taxon>Flavobacteriales</taxon>
        <taxon>Flavobacteriaceae</taxon>
        <taxon>Flavobacterium</taxon>
    </lineage>
</organism>
<reference evidence="12 13" key="1">
    <citation type="submission" date="2015-08" db="EMBL/GenBank/DDBJ databases">
        <title>Whole genome sequence of Flavobacterium akiainvivens IK-1T, from decaying Wikstroemia oahuensis, an endemic Hawaiian shrub.</title>
        <authorList>
            <person name="Wan X."/>
            <person name="Hou S."/>
            <person name="Saito J."/>
            <person name="Donachie S."/>
        </authorList>
    </citation>
    <scope>NUCLEOTIDE SEQUENCE [LARGE SCALE GENOMIC DNA]</scope>
    <source>
        <strain evidence="12 13">IK-1</strain>
    </source>
</reference>
<dbReference type="UniPathway" id="UPA00262">
    <property type="reaction ID" value="UER00222"/>
</dbReference>
<protein>
    <recommendedName>
        <fullName evidence="10">Probable membrane transporter protein</fullName>
    </recommendedName>
</protein>
<feature type="transmembrane region" description="Helical" evidence="10">
    <location>
        <begin position="334"/>
        <end position="356"/>
    </location>
</feature>
<dbReference type="Gene3D" id="3.40.50.720">
    <property type="entry name" value="NAD(P)-binding Rossmann-like Domain"/>
    <property type="match status" value="1"/>
</dbReference>
<comment type="subcellular location">
    <subcellularLocation>
        <location evidence="10">Cell membrane</location>
        <topology evidence="10">Multi-pass membrane protein</topology>
    </subcellularLocation>
    <subcellularLocation>
        <location evidence="1">Membrane</location>
        <topology evidence="1">Multi-pass membrane protein</topology>
    </subcellularLocation>
</comment>
<evidence type="ECO:0000256" key="8">
    <source>
        <dbReference type="ARBA" id="ARBA00023244"/>
    </source>
</evidence>
<evidence type="ECO:0000256" key="5">
    <source>
        <dbReference type="ARBA" id="ARBA00023002"/>
    </source>
</evidence>
<dbReference type="Pfam" id="PF14824">
    <property type="entry name" value="Sirohm_synth_M"/>
    <property type="match status" value="1"/>
</dbReference>
<accession>A0A0N0RQE7</accession>
<evidence type="ECO:0000256" key="6">
    <source>
        <dbReference type="ARBA" id="ARBA00023027"/>
    </source>
</evidence>
<feature type="transmembrane region" description="Helical" evidence="10">
    <location>
        <begin position="429"/>
        <end position="449"/>
    </location>
</feature>
<keyword evidence="3 10" id="KW-0812">Transmembrane</keyword>
<keyword evidence="8" id="KW-0627">Porphyrin biosynthesis</keyword>
<dbReference type="PATRIC" id="fig|1202724.3.peg.254"/>
<evidence type="ECO:0000256" key="3">
    <source>
        <dbReference type="ARBA" id="ARBA00022692"/>
    </source>
</evidence>
<comment type="similarity">
    <text evidence="10">Belongs to the 4-toluene sulfonate uptake permease (TSUP) (TC 2.A.102) family.</text>
</comment>
<evidence type="ECO:0000259" key="11">
    <source>
        <dbReference type="Pfam" id="PF14824"/>
    </source>
</evidence>
<dbReference type="InterPro" id="IPR006367">
    <property type="entry name" value="Sirohaem_synthase_N"/>
</dbReference>
<dbReference type="GO" id="GO:0005886">
    <property type="term" value="C:plasma membrane"/>
    <property type="evidence" value="ECO:0007669"/>
    <property type="project" value="UniProtKB-SubCell"/>
</dbReference>
<feature type="transmembrane region" description="Helical" evidence="10">
    <location>
        <begin position="201"/>
        <end position="222"/>
    </location>
</feature>
<dbReference type="GO" id="GO:0019354">
    <property type="term" value="P:siroheme biosynthetic process"/>
    <property type="evidence" value="ECO:0007669"/>
    <property type="project" value="UniProtKB-UniPathway"/>
</dbReference>
<gene>
    <name evidence="12" type="ORF">AM493_01255</name>
</gene>
<dbReference type="InterPro" id="IPR036291">
    <property type="entry name" value="NAD(P)-bd_dom_sf"/>
</dbReference>
<keyword evidence="13" id="KW-1185">Reference proteome</keyword>
<keyword evidence="7 10" id="KW-0472">Membrane</keyword>
<evidence type="ECO:0000256" key="1">
    <source>
        <dbReference type="ARBA" id="ARBA00004141"/>
    </source>
</evidence>
<proteinExistence type="inferred from homology"/>
<keyword evidence="6" id="KW-0520">NAD</keyword>
<dbReference type="Pfam" id="PF13241">
    <property type="entry name" value="NAD_binding_7"/>
    <property type="match status" value="1"/>
</dbReference>
<evidence type="ECO:0000313" key="12">
    <source>
        <dbReference type="EMBL" id="KOS04822.1"/>
    </source>
</evidence>
<evidence type="ECO:0000256" key="9">
    <source>
        <dbReference type="ARBA" id="ARBA00047561"/>
    </source>
</evidence>
<dbReference type="GO" id="GO:0043115">
    <property type="term" value="F:precorrin-2 dehydrogenase activity"/>
    <property type="evidence" value="ECO:0007669"/>
    <property type="project" value="UniProtKB-EC"/>
</dbReference>
<dbReference type="EMBL" id="LIYD01000005">
    <property type="protein sequence ID" value="KOS04822.1"/>
    <property type="molecule type" value="Genomic_DNA"/>
</dbReference>
<evidence type="ECO:0000256" key="4">
    <source>
        <dbReference type="ARBA" id="ARBA00022989"/>
    </source>
</evidence>
<keyword evidence="4 10" id="KW-1133">Transmembrane helix</keyword>
<feature type="domain" description="Siroheme synthase central" evidence="11">
    <location>
        <begin position="125"/>
        <end position="146"/>
    </location>
</feature>
<evidence type="ECO:0000313" key="13">
    <source>
        <dbReference type="Proteomes" id="UP000037755"/>
    </source>
</evidence>
<dbReference type="GO" id="GO:0004325">
    <property type="term" value="F:ferrochelatase activity"/>
    <property type="evidence" value="ECO:0007669"/>
    <property type="project" value="InterPro"/>
</dbReference>
<dbReference type="InterPro" id="IPR002781">
    <property type="entry name" value="TM_pro_TauE-like"/>
</dbReference>
<evidence type="ECO:0000256" key="10">
    <source>
        <dbReference type="RuleBase" id="RU363041"/>
    </source>
</evidence>
<dbReference type="Proteomes" id="UP000037755">
    <property type="component" value="Unassembled WGS sequence"/>
</dbReference>
<name>A0A0N0RQE7_9FLAO</name>
<dbReference type="PANTHER" id="PTHR35330:SF1">
    <property type="entry name" value="SIROHEME BIOSYNTHESIS PROTEIN MET8"/>
    <property type="match status" value="1"/>
</dbReference>
<comment type="caution">
    <text evidence="12">The sequence shown here is derived from an EMBL/GenBank/DDBJ whole genome shotgun (WGS) entry which is preliminary data.</text>
</comment>
<dbReference type="Gene3D" id="3.30.160.110">
    <property type="entry name" value="Siroheme synthase, domain 2"/>
    <property type="match status" value="1"/>
</dbReference>
<feature type="transmembrane region" description="Helical" evidence="10">
    <location>
        <begin position="306"/>
        <end position="328"/>
    </location>
</feature>
<evidence type="ECO:0000256" key="7">
    <source>
        <dbReference type="ARBA" id="ARBA00023136"/>
    </source>
</evidence>
<dbReference type="Pfam" id="PF01925">
    <property type="entry name" value="TauE"/>
    <property type="match status" value="1"/>
</dbReference>